<keyword evidence="2" id="KW-0812">Transmembrane</keyword>
<dbReference type="AlphaFoldDB" id="R4YLQ5"/>
<feature type="domain" description="CSD" evidence="3">
    <location>
        <begin position="98"/>
        <end position="162"/>
    </location>
</feature>
<proteinExistence type="predicted"/>
<sequence length="165" mass="17901">MKGIMIRKILVSLVLALIAPFILKLALNKVLAGIVLASGSTLGESLSTLPNASAGAIYTIVALIFFAIAFAATLAVPARRRRNRSSGTVVESDVDDGRERGMVKWFNVKKGFGFITWDDGEDVFVHFRSIRGQGHRSLTEGQRVKFMVVRGQKGPQAEDVSVVRG</sequence>
<dbReference type="Proteomes" id="UP000032749">
    <property type="component" value="Chromosome"/>
</dbReference>
<dbReference type="KEGG" id="oai:OLEAN_C14810"/>
<comment type="subcellular location">
    <subcellularLocation>
        <location evidence="1">Cytoplasm</location>
    </subcellularLocation>
</comment>
<dbReference type="STRING" id="698738.OLEAN_C14810"/>
<keyword evidence="5" id="KW-1185">Reference proteome</keyword>
<dbReference type="EMBL" id="FO203512">
    <property type="protein sequence ID" value="CCK75657.1"/>
    <property type="molecule type" value="Genomic_DNA"/>
</dbReference>
<dbReference type="PROSITE" id="PS51857">
    <property type="entry name" value="CSD_2"/>
    <property type="match status" value="1"/>
</dbReference>
<dbReference type="PANTHER" id="PTHR11544">
    <property type="entry name" value="COLD SHOCK DOMAIN CONTAINING PROTEINS"/>
    <property type="match status" value="1"/>
</dbReference>
<dbReference type="SMART" id="SM00357">
    <property type="entry name" value="CSP"/>
    <property type="match status" value="1"/>
</dbReference>
<dbReference type="InterPro" id="IPR050181">
    <property type="entry name" value="Cold_shock_domain"/>
</dbReference>
<evidence type="ECO:0000256" key="2">
    <source>
        <dbReference type="SAM" id="Phobius"/>
    </source>
</evidence>
<dbReference type="SUPFAM" id="SSF50249">
    <property type="entry name" value="Nucleic acid-binding proteins"/>
    <property type="match status" value="1"/>
</dbReference>
<evidence type="ECO:0000313" key="4">
    <source>
        <dbReference type="EMBL" id="CCK75657.1"/>
    </source>
</evidence>
<dbReference type="OrthoDB" id="9810590at2"/>
<organism evidence="4 5">
    <name type="scientific">Oleispira antarctica RB-8</name>
    <dbReference type="NCBI Taxonomy" id="698738"/>
    <lineage>
        <taxon>Bacteria</taxon>
        <taxon>Pseudomonadati</taxon>
        <taxon>Pseudomonadota</taxon>
        <taxon>Gammaproteobacteria</taxon>
        <taxon>Oceanospirillales</taxon>
        <taxon>Oceanospirillaceae</taxon>
        <taxon>Oleispira</taxon>
    </lineage>
</organism>
<gene>
    <name evidence="4" type="ORF">OLEAN_C14810</name>
</gene>
<dbReference type="InterPro" id="IPR011129">
    <property type="entry name" value="CSD"/>
</dbReference>
<accession>R4YLQ5</accession>
<dbReference type="CDD" id="cd04458">
    <property type="entry name" value="CSP_CDS"/>
    <property type="match status" value="1"/>
</dbReference>
<dbReference type="Pfam" id="PF00313">
    <property type="entry name" value="CSD"/>
    <property type="match status" value="1"/>
</dbReference>
<dbReference type="PATRIC" id="fig|698738.3.peg.1531"/>
<dbReference type="InterPro" id="IPR012340">
    <property type="entry name" value="NA-bd_OB-fold"/>
</dbReference>
<name>R4YLQ5_OLEAN</name>
<evidence type="ECO:0000313" key="5">
    <source>
        <dbReference type="Proteomes" id="UP000032749"/>
    </source>
</evidence>
<evidence type="ECO:0000259" key="3">
    <source>
        <dbReference type="PROSITE" id="PS51857"/>
    </source>
</evidence>
<keyword evidence="2" id="KW-1133">Transmembrane helix</keyword>
<reference evidence="4 5" key="1">
    <citation type="journal article" date="2013" name="Nat. Commun.">
        <title>Genome sequence and functional genomic analysis of the oil-degrading bacterium Oleispira antarctica.</title>
        <authorList>
            <person name="Kube M."/>
            <person name="Chernikova T.N."/>
            <person name="Al-Ramahi Y."/>
            <person name="Beloqui A."/>
            <person name="Lopez-Cortez N."/>
            <person name="Guazzaroni M.E."/>
            <person name="Heipieper H.J."/>
            <person name="Klages S."/>
            <person name="Kotsyurbenko O.R."/>
            <person name="Langer I."/>
            <person name="Nechitaylo T.Y."/>
            <person name="Lunsdorf H."/>
            <person name="Fernandez M."/>
            <person name="Juarez S."/>
            <person name="Ciordia S."/>
            <person name="Singer A."/>
            <person name="Kagan O."/>
            <person name="Egorova O."/>
            <person name="Petit P.A."/>
            <person name="Stogios P."/>
            <person name="Kim Y."/>
            <person name="Tchigvintsev A."/>
            <person name="Flick R."/>
            <person name="Denaro R."/>
            <person name="Genovese M."/>
            <person name="Albar J.P."/>
            <person name="Reva O.N."/>
            <person name="Martinez-Gomariz M."/>
            <person name="Tran H."/>
            <person name="Ferrer M."/>
            <person name="Savchenko A."/>
            <person name="Yakunin A.F."/>
            <person name="Yakimov M.M."/>
            <person name="Golyshina O.V."/>
            <person name="Reinhardt R."/>
            <person name="Golyshin P.N."/>
        </authorList>
    </citation>
    <scope>NUCLEOTIDE SEQUENCE [LARGE SCALE GENOMIC DNA]</scope>
</reference>
<protein>
    <submittedName>
        <fullName evidence="4">Cold-shock domain family protein</fullName>
    </submittedName>
</protein>
<dbReference type="Gene3D" id="2.40.50.140">
    <property type="entry name" value="Nucleic acid-binding proteins"/>
    <property type="match status" value="1"/>
</dbReference>
<dbReference type="InterPro" id="IPR002059">
    <property type="entry name" value="CSP_DNA-bd"/>
</dbReference>
<feature type="transmembrane region" description="Helical" evidence="2">
    <location>
        <begin position="56"/>
        <end position="76"/>
    </location>
</feature>
<dbReference type="GO" id="GO:0003676">
    <property type="term" value="F:nucleic acid binding"/>
    <property type="evidence" value="ECO:0007669"/>
    <property type="project" value="InterPro"/>
</dbReference>
<dbReference type="PROSITE" id="PS00352">
    <property type="entry name" value="CSD_1"/>
    <property type="match status" value="1"/>
</dbReference>
<dbReference type="PRINTS" id="PR00050">
    <property type="entry name" value="COLDSHOCK"/>
</dbReference>
<keyword evidence="2" id="KW-0472">Membrane</keyword>
<dbReference type="InterPro" id="IPR019844">
    <property type="entry name" value="CSD_CS"/>
</dbReference>
<evidence type="ECO:0000256" key="1">
    <source>
        <dbReference type="RuleBase" id="RU000408"/>
    </source>
</evidence>
<dbReference type="GO" id="GO:0005829">
    <property type="term" value="C:cytosol"/>
    <property type="evidence" value="ECO:0007669"/>
    <property type="project" value="UniProtKB-ARBA"/>
</dbReference>
<dbReference type="HOGENOM" id="CLU_117621_1_0_6"/>